<sequence>MGLCRRQEAALPTTESDECLVNDCQAVVMGTSDQESWIHGAWCRINKRFRVVFSSNRFNDVKHGQEAGEAGGRAGSRVPVVG</sequence>
<evidence type="ECO:0000313" key="3">
    <source>
        <dbReference type="Proteomes" id="UP001595075"/>
    </source>
</evidence>
<organism evidence="2 3">
    <name type="scientific">Oculimacula yallundae</name>
    <dbReference type="NCBI Taxonomy" id="86028"/>
    <lineage>
        <taxon>Eukaryota</taxon>
        <taxon>Fungi</taxon>
        <taxon>Dikarya</taxon>
        <taxon>Ascomycota</taxon>
        <taxon>Pezizomycotina</taxon>
        <taxon>Leotiomycetes</taxon>
        <taxon>Helotiales</taxon>
        <taxon>Ploettnerulaceae</taxon>
        <taxon>Oculimacula</taxon>
    </lineage>
</organism>
<protein>
    <submittedName>
        <fullName evidence="2">Uncharacterized protein</fullName>
    </submittedName>
</protein>
<name>A0ABR4CQG9_9HELO</name>
<gene>
    <name evidence="2" type="ORF">VTL71DRAFT_12838</name>
</gene>
<comment type="caution">
    <text evidence="2">The sequence shown here is derived from an EMBL/GenBank/DDBJ whole genome shotgun (WGS) entry which is preliminary data.</text>
</comment>
<evidence type="ECO:0000256" key="1">
    <source>
        <dbReference type="SAM" id="MobiDB-lite"/>
    </source>
</evidence>
<reference evidence="2 3" key="1">
    <citation type="journal article" date="2024" name="Commun. Biol.">
        <title>Comparative genomic analysis of thermophilic fungi reveals convergent evolutionary adaptations and gene losses.</title>
        <authorList>
            <person name="Steindorff A.S."/>
            <person name="Aguilar-Pontes M.V."/>
            <person name="Robinson A.J."/>
            <person name="Andreopoulos B."/>
            <person name="LaButti K."/>
            <person name="Kuo A."/>
            <person name="Mondo S."/>
            <person name="Riley R."/>
            <person name="Otillar R."/>
            <person name="Haridas S."/>
            <person name="Lipzen A."/>
            <person name="Grimwood J."/>
            <person name="Schmutz J."/>
            <person name="Clum A."/>
            <person name="Reid I.D."/>
            <person name="Moisan M.C."/>
            <person name="Butler G."/>
            <person name="Nguyen T.T.M."/>
            <person name="Dewar K."/>
            <person name="Conant G."/>
            <person name="Drula E."/>
            <person name="Henrissat B."/>
            <person name="Hansel C."/>
            <person name="Singer S."/>
            <person name="Hutchinson M.I."/>
            <person name="de Vries R.P."/>
            <person name="Natvig D.O."/>
            <person name="Powell A.J."/>
            <person name="Tsang A."/>
            <person name="Grigoriev I.V."/>
        </authorList>
    </citation>
    <scope>NUCLEOTIDE SEQUENCE [LARGE SCALE GENOMIC DNA]</scope>
    <source>
        <strain evidence="2 3">CBS 494.80</strain>
    </source>
</reference>
<proteinExistence type="predicted"/>
<accession>A0ABR4CQG9</accession>
<evidence type="ECO:0000313" key="2">
    <source>
        <dbReference type="EMBL" id="KAL2071603.1"/>
    </source>
</evidence>
<keyword evidence="3" id="KW-1185">Reference proteome</keyword>
<feature type="region of interest" description="Disordered" evidence="1">
    <location>
        <begin position="63"/>
        <end position="82"/>
    </location>
</feature>
<dbReference type="EMBL" id="JAZHXI010000005">
    <property type="protein sequence ID" value="KAL2071603.1"/>
    <property type="molecule type" value="Genomic_DNA"/>
</dbReference>
<dbReference type="Proteomes" id="UP001595075">
    <property type="component" value="Unassembled WGS sequence"/>
</dbReference>